<feature type="signal peptide" evidence="2">
    <location>
        <begin position="1"/>
        <end position="27"/>
    </location>
</feature>
<comment type="caution">
    <text evidence="3">The sequence shown here is derived from an EMBL/GenBank/DDBJ whole genome shotgun (WGS) entry which is preliminary data.</text>
</comment>
<gene>
    <name evidence="3" type="ORF">OPV22_007826</name>
</gene>
<accession>A0AAV8PNE6</accession>
<name>A0AAV8PNE6_ENSVE</name>
<evidence type="ECO:0000313" key="3">
    <source>
        <dbReference type="EMBL" id="KAJ8497274.1"/>
    </source>
</evidence>
<sequence>MLPQDMRSSSTVAFVLLLLLLLSTAHGIHLERQNHRGSNRKLHEKVVSMTRRGTGAALIRCRESGHCSDTDNVGGADQRIPRIHEDYYGPGDHKSKHH</sequence>
<evidence type="ECO:0000256" key="2">
    <source>
        <dbReference type="SAM" id="SignalP"/>
    </source>
</evidence>
<protein>
    <submittedName>
        <fullName evidence="3">Uncharacterized protein</fullName>
    </submittedName>
</protein>
<dbReference type="EMBL" id="JAQQAF010000003">
    <property type="protein sequence ID" value="KAJ8497274.1"/>
    <property type="molecule type" value="Genomic_DNA"/>
</dbReference>
<evidence type="ECO:0000256" key="1">
    <source>
        <dbReference type="SAM" id="MobiDB-lite"/>
    </source>
</evidence>
<proteinExistence type="predicted"/>
<feature type="region of interest" description="Disordered" evidence="1">
    <location>
        <begin position="67"/>
        <end position="98"/>
    </location>
</feature>
<dbReference type="AlphaFoldDB" id="A0AAV8PNE6"/>
<evidence type="ECO:0000313" key="4">
    <source>
        <dbReference type="Proteomes" id="UP001222027"/>
    </source>
</evidence>
<reference evidence="3 4" key="1">
    <citation type="submission" date="2022-12" db="EMBL/GenBank/DDBJ databases">
        <title>Chromosome-scale assembly of the Ensete ventricosum genome.</title>
        <authorList>
            <person name="Dussert Y."/>
            <person name="Stocks J."/>
            <person name="Wendawek A."/>
            <person name="Woldeyes F."/>
            <person name="Nichols R.A."/>
            <person name="Borrell J.S."/>
        </authorList>
    </citation>
    <scope>NUCLEOTIDE SEQUENCE [LARGE SCALE GENOMIC DNA]</scope>
    <source>
        <strain evidence="4">cv. Maze</strain>
        <tissue evidence="3">Seeds</tissue>
    </source>
</reference>
<feature type="compositionally biased region" description="Basic and acidic residues" evidence="1">
    <location>
        <begin position="79"/>
        <end position="98"/>
    </location>
</feature>
<feature type="chain" id="PRO_5043989758" evidence="2">
    <location>
        <begin position="28"/>
        <end position="98"/>
    </location>
</feature>
<keyword evidence="2" id="KW-0732">Signal</keyword>
<organism evidence="3 4">
    <name type="scientific">Ensete ventricosum</name>
    <name type="common">Abyssinian banana</name>
    <name type="synonym">Musa ensete</name>
    <dbReference type="NCBI Taxonomy" id="4639"/>
    <lineage>
        <taxon>Eukaryota</taxon>
        <taxon>Viridiplantae</taxon>
        <taxon>Streptophyta</taxon>
        <taxon>Embryophyta</taxon>
        <taxon>Tracheophyta</taxon>
        <taxon>Spermatophyta</taxon>
        <taxon>Magnoliopsida</taxon>
        <taxon>Liliopsida</taxon>
        <taxon>Zingiberales</taxon>
        <taxon>Musaceae</taxon>
        <taxon>Ensete</taxon>
    </lineage>
</organism>
<dbReference type="Proteomes" id="UP001222027">
    <property type="component" value="Unassembled WGS sequence"/>
</dbReference>
<keyword evidence="4" id="KW-1185">Reference proteome</keyword>